<name>A0A2N9LAH3_9BACT</name>
<dbReference type="InterPro" id="IPR036388">
    <property type="entry name" value="WH-like_DNA-bd_sf"/>
</dbReference>
<dbReference type="Pfam" id="PF03965">
    <property type="entry name" value="Penicillinase_R"/>
    <property type="match status" value="1"/>
</dbReference>
<comment type="similarity">
    <text evidence="1">Belongs to the BlaI transcriptional regulatory family.</text>
</comment>
<evidence type="ECO:0000313" key="5">
    <source>
        <dbReference type="EMBL" id="SPE20289.1"/>
    </source>
</evidence>
<evidence type="ECO:0000256" key="1">
    <source>
        <dbReference type="ARBA" id="ARBA00011046"/>
    </source>
</evidence>
<dbReference type="Gene3D" id="1.10.4040.10">
    <property type="entry name" value="Penicillinase repressor domain"/>
    <property type="match status" value="1"/>
</dbReference>
<dbReference type="AlphaFoldDB" id="A0A2N9LAH3"/>
<reference evidence="6" key="1">
    <citation type="submission" date="2018-02" db="EMBL/GenBank/DDBJ databases">
        <authorList>
            <person name="Hausmann B."/>
        </authorList>
    </citation>
    <scope>NUCLEOTIDE SEQUENCE [LARGE SCALE GENOMIC DNA]</scope>
    <source>
        <strain evidence="6">Peat soil MAG SbA5</strain>
    </source>
</reference>
<sequence length="135" mass="15314">MPGRKKGSNRLTPLELKIMQVLWREGPSNVQLVQQNLLPADELAYNTVQTMLNVLHRKGRVRRALKGRAYVYRAVASRETVLGQAVRDLIDRMFGGSSEELVMSLIKSRQVDAKKIAELGRRLAAEERSASDERR</sequence>
<dbReference type="Proteomes" id="UP000239735">
    <property type="component" value="Unassembled WGS sequence"/>
</dbReference>
<gene>
    <name evidence="5" type="ORF">SBA5_290143</name>
</gene>
<keyword evidence="2" id="KW-0805">Transcription regulation</keyword>
<dbReference type="PIRSF" id="PIRSF019455">
    <property type="entry name" value="CopR_AtkY"/>
    <property type="match status" value="1"/>
</dbReference>
<evidence type="ECO:0000256" key="2">
    <source>
        <dbReference type="ARBA" id="ARBA00023015"/>
    </source>
</evidence>
<dbReference type="Gene3D" id="1.10.10.10">
    <property type="entry name" value="Winged helix-like DNA-binding domain superfamily/Winged helix DNA-binding domain"/>
    <property type="match status" value="1"/>
</dbReference>
<dbReference type="GO" id="GO:0045892">
    <property type="term" value="P:negative regulation of DNA-templated transcription"/>
    <property type="evidence" value="ECO:0007669"/>
    <property type="project" value="InterPro"/>
</dbReference>
<dbReference type="EMBL" id="OKRB01000085">
    <property type="protein sequence ID" value="SPE20289.1"/>
    <property type="molecule type" value="Genomic_DNA"/>
</dbReference>
<organism evidence="5 6">
    <name type="scientific">Candidatus Sulfuritelmatomonas gaucii</name>
    <dbReference type="NCBI Taxonomy" id="2043161"/>
    <lineage>
        <taxon>Bacteria</taxon>
        <taxon>Pseudomonadati</taxon>
        <taxon>Acidobacteriota</taxon>
        <taxon>Terriglobia</taxon>
        <taxon>Terriglobales</taxon>
        <taxon>Acidobacteriaceae</taxon>
        <taxon>Candidatus Sulfuritelmatomonas</taxon>
    </lineage>
</organism>
<dbReference type="GO" id="GO:0003677">
    <property type="term" value="F:DNA binding"/>
    <property type="evidence" value="ECO:0007669"/>
    <property type="project" value="UniProtKB-KW"/>
</dbReference>
<proteinExistence type="inferred from homology"/>
<keyword evidence="3" id="KW-0238">DNA-binding</keyword>
<evidence type="ECO:0000313" key="6">
    <source>
        <dbReference type="Proteomes" id="UP000239735"/>
    </source>
</evidence>
<keyword evidence="4" id="KW-0804">Transcription</keyword>
<protein>
    <submittedName>
        <fullName evidence="5">Transcriptional repressor, CopY family</fullName>
    </submittedName>
</protein>
<dbReference type="SUPFAM" id="SSF46785">
    <property type="entry name" value="Winged helix' DNA-binding domain"/>
    <property type="match status" value="1"/>
</dbReference>
<evidence type="ECO:0000256" key="4">
    <source>
        <dbReference type="ARBA" id="ARBA00023163"/>
    </source>
</evidence>
<evidence type="ECO:0000256" key="3">
    <source>
        <dbReference type="ARBA" id="ARBA00023125"/>
    </source>
</evidence>
<dbReference type="InterPro" id="IPR036390">
    <property type="entry name" value="WH_DNA-bd_sf"/>
</dbReference>
<dbReference type="OrthoDB" id="118292at2"/>
<dbReference type="InterPro" id="IPR005650">
    <property type="entry name" value="BlaI_family"/>
</dbReference>
<accession>A0A2N9LAH3</accession>